<evidence type="ECO:0000313" key="1">
    <source>
        <dbReference type="EnsemblPlants" id="ONIVA05G05180.1"/>
    </source>
</evidence>
<keyword evidence="2" id="KW-1185">Reference proteome</keyword>
<reference evidence="1" key="1">
    <citation type="submission" date="2017-06" db="UniProtKB">
        <authorList>
            <consortium name="EnsemblPlants"/>
        </authorList>
    </citation>
    <scope>IDENTIFICATION</scope>
    <source>
        <strain evidence="1">SL10</strain>
    </source>
</reference>
<sequence>MVPYIQR</sequence>
<reference evidence="1" key="2">
    <citation type="submission" date="2018-04" db="EMBL/GenBank/DDBJ databases">
        <title>OnivRS2 (Oryza nivara Reference Sequence Version 2).</title>
        <authorList>
            <person name="Zhang J."/>
            <person name="Kudrna D."/>
            <person name="Lee S."/>
            <person name="Talag J."/>
            <person name="Rajasekar S."/>
            <person name="Welchert J."/>
            <person name="Hsing Y.-I."/>
            <person name="Wing R.A."/>
        </authorList>
    </citation>
    <scope>NUCLEOTIDE SEQUENCE [LARGE SCALE GENOMIC DNA]</scope>
    <source>
        <strain evidence="1">SL10</strain>
    </source>
</reference>
<dbReference type="EnsemblPlants" id="ONIVA05G05180.1">
    <property type="protein sequence ID" value="ONIVA05G05180.1"/>
    <property type="gene ID" value="ONIVA05G05180"/>
</dbReference>
<organism evidence="1">
    <name type="scientific">Oryza nivara</name>
    <name type="common">Indian wild rice</name>
    <name type="synonym">Oryza sativa f. spontanea</name>
    <dbReference type="NCBI Taxonomy" id="4536"/>
    <lineage>
        <taxon>Eukaryota</taxon>
        <taxon>Viridiplantae</taxon>
        <taxon>Streptophyta</taxon>
        <taxon>Embryophyta</taxon>
        <taxon>Tracheophyta</taxon>
        <taxon>Spermatophyta</taxon>
        <taxon>Magnoliopsida</taxon>
        <taxon>Liliopsida</taxon>
        <taxon>Poales</taxon>
        <taxon>Poaceae</taxon>
        <taxon>BOP clade</taxon>
        <taxon>Oryzoideae</taxon>
        <taxon>Oryzeae</taxon>
        <taxon>Oryzinae</taxon>
        <taxon>Oryza</taxon>
    </lineage>
</organism>
<name>A0A1Y8Z5J6_ORYNI</name>
<protein>
    <submittedName>
        <fullName evidence="1">Uncharacterized protein</fullName>
    </submittedName>
</protein>
<accession>A0A1Y8Z5J6</accession>
<evidence type="ECO:0000313" key="2">
    <source>
        <dbReference type="Proteomes" id="UP000006591"/>
    </source>
</evidence>
<proteinExistence type="predicted"/>
<dbReference type="Gramene" id="ONIVA05G05180.1">
    <property type="protein sequence ID" value="ONIVA05G05180.1"/>
    <property type="gene ID" value="ONIVA05G05180"/>
</dbReference>
<dbReference type="Proteomes" id="UP000006591">
    <property type="component" value="Chromosome 5"/>
</dbReference>